<keyword evidence="5" id="KW-1133">Transmembrane helix</keyword>
<evidence type="ECO:0000313" key="10">
    <source>
        <dbReference type="EMBL" id="ORZ22496.1"/>
    </source>
</evidence>
<evidence type="ECO:0000256" key="4">
    <source>
        <dbReference type="ARBA" id="ARBA00022833"/>
    </source>
</evidence>
<feature type="region of interest" description="Disordered" evidence="7">
    <location>
        <begin position="953"/>
        <end position="1004"/>
    </location>
</feature>
<dbReference type="InterPro" id="IPR011993">
    <property type="entry name" value="PH-like_dom_sf"/>
</dbReference>
<evidence type="ECO:0000256" key="5">
    <source>
        <dbReference type="ARBA" id="ARBA00022989"/>
    </source>
</evidence>
<feature type="region of interest" description="Disordered" evidence="7">
    <location>
        <begin position="714"/>
        <end position="739"/>
    </location>
</feature>
<keyword evidence="6" id="KW-0472">Membrane</keyword>
<comment type="subcellular location">
    <subcellularLocation>
        <location evidence="1">Membrane</location>
    </subcellularLocation>
</comment>
<dbReference type="InterPro" id="IPR001849">
    <property type="entry name" value="PH_domain"/>
</dbReference>
<dbReference type="Pfam" id="PF00169">
    <property type="entry name" value="PH"/>
    <property type="match status" value="1"/>
</dbReference>
<reference evidence="10 11" key="1">
    <citation type="submission" date="2016-07" db="EMBL/GenBank/DDBJ databases">
        <title>Pervasive Adenine N6-methylation of Active Genes in Fungi.</title>
        <authorList>
            <consortium name="DOE Joint Genome Institute"/>
            <person name="Mondo S.J."/>
            <person name="Dannebaum R.O."/>
            <person name="Kuo R.C."/>
            <person name="Labutti K."/>
            <person name="Haridas S."/>
            <person name="Kuo A."/>
            <person name="Salamov A."/>
            <person name="Ahrendt S.R."/>
            <person name="Lipzen A."/>
            <person name="Sullivan W."/>
            <person name="Andreopoulos W.B."/>
            <person name="Clum A."/>
            <person name="Lindquist E."/>
            <person name="Daum C."/>
            <person name="Ramamoorthy G.K."/>
            <person name="Gryganskyi A."/>
            <person name="Culley D."/>
            <person name="Magnuson J.K."/>
            <person name="James T.Y."/>
            <person name="O'Malley M.A."/>
            <person name="Stajich J.E."/>
            <person name="Spatafora J.W."/>
            <person name="Visel A."/>
            <person name="Grigoriev I.V."/>
        </authorList>
    </citation>
    <scope>NUCLEOTIDE SEQUENCE [LARGE SCALE GENOMIC DNA]</scope>
    <source>
        <strain evidence="10 11">NRRL 1336</strain>
    </source>
</reference>
<feature type="compositionally biased region" description="Low complexity" evidence="7">
    <location>
        <begin position="906"/>
        <end position="917"/>
    </location>
</feature>
<dbReference type="Pfam" id="PF16016">
    <property type="entry name" value="VASt"/>
    <property type="match status" value="1"/>
</dbReference>
<dbReference type="GO" id="GO:0005737">
    <property type="term" value="C:cytoplasm"/>
    <property type="evidence" value="ECO:0007669"/>
    <property type="project" value="InterPro"/>
</dbReference>
<dbReference type="InterPro" id="IPR004148">
    <property type="entry name" value="BAR_dom"/>
</dbReference>
<dbReference type="OrthoDB" id="10070851at2759"/>
<gene>
    <name evidence="10" type="ORF">BCR42DRAFT_345381</name>
</gene>
<proteinExistence type="predicted"/>
<dbReference type="STRING" id="90262.A0A1X2IUM5"/>
<evidence type="ECO:0000256" key="6">
    <source>
        <dbReference type="ARBA" id="ARBA00023136"/>
    </source>
</evidence>
<feature type="compositionally biased region" description="Polar residues" evidence="7">
    <location>
        <begin position="319"/>
        <end position="328"/>
    </location>
</feature>
<accession>A0A1X2IUM5</accession>
<feature type="region of interest" description="Disordered" evidence="7">
    <location>
        <begin position="884"/>
        <end position="917"/>
    </location>
</feature>
<dbReference type="PROSITE" id="PS50003">
    <property type="entry name" value="PH_DOMAIN"/>
    <property type="match status" value="1"/>
</dbReference>
<dbReference type="InterPro" id="IPR031968">
    <property type="entry name" value="VASt"/>
</dbReference>
<dbReference type="Gene3D" id="2.30.29.30">
    <property type="entry name" value="Pleckstrin-homology domain (PH domain)/Phosphotyrosine-binding domain (PTB)"/>
    <property type="match status" value="1"/>
</dbReference>
<name>A0A1X2IUM5_9FUNG</name>
<comment type="caution">
    <text evidence="10">The sequence shown here is derived from an EMBL/GenBank/DDBJ whole genome shotgun (WGS) entry which is preliminary data.</text>
</comment>
<dbReference type="InterPro" id="IPR045258">
    <property type="entry name" value="ACAP1/2/3-like"/>
</dbReference>
<dbReference type="GO" id="GO:0005096">
    <property type="term" value="F:GTPase activator activity"/>
    <property type="evidence" value="ECO:0007669"/>
    <property type="project" value="InterPro"/>
</dbReference>
<dbReference type="Proteomes" id="UP000193560">
    <property type="component" value="Unassembled WGS sequence"/>
</dbReference>
<dbReference type="Gene3D" id="1.20.1270.60">
    <property type="entry name" value="Arfaptin homology (AH) domain/BAR domain"/>
    <property type="match status" value="1"/>
</dbReference>
<feature type="compositionally biased region" description="Polar residues" evidence="7">
    <location>
        <begin position="884"/>
        <end position="901"/>
    </location>
</feature>
<feature type="domain" description="VASt" evidence="9">
    <location>
        <begin position="1025"/>
        <end position="1191"/>
    </location>
</feature>
<feature type="region of interest" description="Disordered" evidence="7">
    <location>
        <begin position="584"/>
        <end position="610"/>
    </location>
</feature>
<dbReference type="SMART" id="SM00233">
    <property type="entry name" value="PH"/>
    <property type="match status" value="1"/>
</dbReference>
<dbReference type="GO" id="GO:0016020">
    <property type="term" value="C:membrane"/>
    <property type="evidence" value="ECO:0007669"/>
    <property type="project" value="UniProtKB-SubCell"/>
</dbReference>
<dbReference type="InterPro" id="IPR027267">
    <property type="entry name" value="AH/BAR_dom_sf"/>
</dbReference>
<keyword evidence="3" id="KW-0479">Metal-binding</keyword>
<evidence type="ECO:0000256" key="1">
    <source>
        <dbReference type="ARBA" id="ARBA00004370"/>
    </source>
</evidence>
<evidence type="ECO:0000313" key="11">
    <source>
        <dbReference type="Proteomes" id="UP000193560"/>
    </source>
</evidence>
<dbReference type="GO" id="GO:0046872">
    <property type="term" value="F:metal ion binding"/>
    <property type="evidence" value="ECO:0007669"/>
    <property type="project" value="UniProtKB-KW"/>
</dbReference>
<feature type="compositionally biased region" description="Polar residues" evidence="7">
    <location>
        <begin position="975"/>
        <end position="984"/>
    </location>
</feature>
<dbReference type="PANTHER" id="PTHR23180:SF160">
    <property type="entry name" value="ADP-RIBOSYLATION FACTOR GTPASE-ACTIVATING PROTEIN EFFECTOR PROTEIN 1"/>
    <property type="match status" value="1"/>
</dbReference>
<feature type="compositionally biased region" description="Low complexity" evidence="7">
    <location>
        <begin position="592"/>
        <end position="601"/>
    </location>
</feature>
<evidence type="ECO:0000256" key="7">
    <source>
        <dbReference type="SAM" id="MobiDB-lite"/>
    </source>
</evidence>
<dbReference type="SUPFAM" id="SSF103657">
    <property type="entry name" value="BAR/IMD domain-like"/>
    <property type="match status" value="1"/>
</dbReference>
<evidence type="ECO:0000259" key="8">
    <source>
        <dbReference type="PROSITE" id="PS50003"/>
    </source>
</evidence>
<evidence type="ECO:0000256" key="2">
    <source>
        <dbReference type="ARBA" id="ARBA00022692"/>
    </source>
</evidence>
<keyword evidence="4" id="KW-0862">Zinc</keyword>
<dbReference type="Pfam" id="PF16746">
    <property type="entry name" value="BAR_3"/>
    <property type="match status" value="1"/>
</dbReference>
<dbReference type="PANTHER" id="PTHR23180">
    <property type="entry name" value="CENTAURIN/ARF"/>
    <property type="match status" value="1"/>
</dbReference>
<evidence type="ECO:0000259" key="9">
    <source>
        <dbReference type="PROSITE" id="PS51778"/>
    </source>
</evidence>
<keyword evidence="2" id="KW-0812">Transmembrane</keyword>
<feature type="domain" description="PH" evidence="8">
    <location>
        <begin position="361"/>
        <end position="466"/>
    </location>
</feature>
<feature type="compositionally biased region" description="Basic and acidic residues" evidence="7">
    <location>
        <begin position="715"/>
        <end position="727"/>
    </location>
</feature>
<protein>
    <submittedName>
        <fullName evidence="10">Uncharacterized protein</fullName>
    </submittedName>
</protein>
<feature type="compositionally biased region" description="Basic residues" evidence="7">
    <location>
        <begin position="957"/>
        <end position="967"/>
    </location>
</feature>
<feature type="compositionally biased region" description="Basic and acidic residues" evidence="7">
    <location>
        <begin position="305"/>
        <end position="318"/>
    </location>
</feature>
<dbReference type="SUPFAM" id="SSF50729">
    <property type="entry name" value="PH domain-like"/>
    <property type="match status" value="1"/>
</dbReference>
<keyword evidence="11" id="KW-1185">Reference proteome</keyword>
<dbReference type="EMBL" id="MCGE01000004">
    <property type="protein sequence ID" value="ORZ22496.1"/>
    <property type="molecule type" value="Genomic_DNA"/>
</dbReference>
<sequence>MTTIHNERFLPSLISYPMNILTVQDVILDSPAFRSHIEQVADQSERFEKWLDNFVRAFKSYLDSLSKANAQTSHLYKQLIPDKKDHAFISNSHVAALSVNGFANALKCSLSAKVKLVNDLDETLLQPLQNLLKSDLKEFKDMRRTFEKTLDKYENHLSRYGNLSKQKEPSALREDAFQMFDIQKSYVRASGTYFMQLATLKSKVEHLLVDSFSGALTDHLDYHDESLLSQNSARGVISGWRQWLEESKATCSYQLDRIQNSTQALEEVYIRQIRPHRSLKRYSTSNNDQLVAITNSSTIESLSDDCNKPDSSYMDRKMGSSTSLPPSTSFGDIHTSLLVNQSSSTSSSTSTHSSGATQSSCLTKQGYLFSRVVVGKPSRYSWVRRWFFLKDGWFGQYTVSTVNKVKGTMTISTRISVNNKCECRVFTDIDRRFCFEVTGFQSSFFLQAESEQDMQQWLWAIEKAKDIYEKQHTIDSDSVTDVMDIPRALLSPKATASVRKSANNSQLLVSLSVSPPIIPSSTGIPTINPSPLASDYLMNDMSTTSALTTLMIIESNQSAIISATNDSDDTNSKALADSISENRLSLPGANKSSGSNSSQQQPPVRRHHSTSTAASWSVPWLMSGINALSSNGADLDSSSLDGGVLKSSNIQDNPGAYVIWPNKVEMDAPKVILDNYSEELATGQRELRRYFANVPKEETVLEVFSASLYRQSRKSGVDSGDKNRDNDNDGMNAGNYHNGGQNLMHTGNGYSGTIYMTQKRLWFYSCRMMTCVNAAVISLNSIRSIRLEKVLSGKSQGMLMYIDTKLTPSTTYCFGLWLEVAELIAERLRVVTQNAKKAEKMDDQSLFDIVRRTTIGKIRPKTPTSQLIATSTSNAAVTPVTVQAQSRLTTEPQPNLDNTGNEDMRSSPSPSAASSFSDNSLFSAARITMERQQQNASPAAGALTAAMEAANEARAAAKSKTRLTKKNSKSDMEDNNSTASSLTDGTLDKNGKQSSQHPIESKTITAITSKSSLLEPVTCNCDDHLEKTEADLELPTSALKLYQFISNLSCWDQLNKSKGNSGPTTTEWLQNKTGTTERTLNYLMPNPMVKSKEAEVIEIQQILKNDDGLCYVIMITTKTPTLPYADAFIPMIKLCITYTSPTTCRLICNIGVKWLKSIMVKGMVNRAAFKGMSDTISALIPIIEQAASQDKDNTTSGTIEQQRQQKAANKIKSAVKEQGTINDTHLVKQNGDTNQERKMVKPNILSGTTLSPQDILIFVGVALLLFIYRMCITEWANSSIATSSPSMGKISWRAVHLTDLEPLVNGEVTEMDRRNSSTYQTFKTFRSDVDGGWDYRWFNIRYRLIAAELTFTREQLAVIRYELLTAFKMLNGMEQRLMESEYWTYLLDQRSRCDMAALGRTDDLDGRRRQQQPDFSHLLLCNEINDELNHI</sequence>
<dbReference type="PROSITE" id="PS51778">
    <property type="entry name" value="VAST"/>
    <property type="match status" value="1"/>
</dbReference>
<feature type="region of interest" description="Disordered" evidence="7">
    <location>
        <begin position="300"/>
        <end position="328"/>
    </location>
</feature>
<evidence type="ECO:0000256" key="3">
    <source>
        <dbReference type="ARBA" id="ARBA00022723"/>
    </source>
</evidence>
<organism evidence="10 11">
    <name type="scientific">Absidia repens</name>
    <dbReference type="NCBI Taxonomy" id="90262"/>
    <lineage>
        <taxon>Eukaryota</taxon>
        <taxon>Fungi</taxon>
        <taxon>Fungi incertae sedis</taxon>
        <taxon>Mucoromycota</taxon>
        <taxon>Mucoromycotina</taxon>
        <taxon>Mucoromycetes</taxon>
        <taxon>Mucorales</taxon>
        <taxon>Cunninghamellaceae</taxon>
        <taxon>Absidia</taxon>
    </lineage>
</organism>